<evidence type="ECO:0000256" key="7">
    <source>
        <dbReference type="ARBA" id="ARBA00023242"/>
    </source>
</evidence>
<comment type="subcellular location">
    <subcellularLocation>
        <location evidence="1">Nucleus</location>
    </subcellularLocation>
</comment>
<evidence type="ECO:0000256" key="6">
    <source>
        <dbReference type="ARBA" id="ARBA00023163"/>
    </source>
</evidence>
<dbReference type="Gene3D" id="3.40.5.120">
    <property type="match status" value="1"/>
</dbReference>
<keyword evidence="2" id="KW-0479">Metal-binding</keyword>
<dbReference type="InterPro" id="IPR006576">
    <property type="entry name" value="BRK_domain"/>
</dbReference>
<feature type="compositionally biased region" description="Basic and acidic residues" evidence="10">
    <location>
        <begin position="963"/>
        <end position="982"/>
    </location>
</feature>
<feature type="compositionally biased region" description="Basic and acidic residues" evidence="10">
    <location>
        <begin position="1168"/>
        <end position="1180"/>
    </location>
</feature>
<keyword evidence="14" id="KW-1185">Reference proteome</keyword>
<feature type="region of interest" description="Disordered" evidence="10">
    <location>
        <begin position="1786"/>
        <end position="1826"/>
    </location>
</feature>
<dbReference type="InterPro" id="IPR037259">
    <property type="entry name" value="BRK_sf"/>
</dbReference>
<dbReference type="PROSITE" id="PS01359">
    <property type="entry name" value="ZF_PHD_1"/>
    <property type="match status" value="1"/>
</dbReference>
<name>A0A9N9TGT8_PHYSR</name>
<feature type="domain" description="TFIIS central" evidence="12">
    <location>
        <begin position="1005"/>
        <end position="1125"/>
    </location>
</feature>
<dbReference type="Proteomes" id="UP001153712">
    <property type="component" value="Chromosome 1"/>
</dbReference>
<feature type="domain" description="PHD-type" evidence="11">
    <location>
        <begin position="674"/>
        <end position="728"/>
    </location>
</feature>
<keyword evidence="3 8" id="KW-0863">Zinc-finger</keyword>
<feature type="compositionally biased region" description="Basic and acidic residues" evidence="10">
    <location>
        <begin position="1188"/>
        <end position="1214"/>
    </location>
</feature>
<dbReference type="SMART" id="SM00510">
    <property type="entry name" value="TFS2M"/>
    <property type="match status" value="1"/>
</dbReference>
<evidence type="ECO:0000256" key="4">
    <source>
        <dbReference type="ARBA" id="ARBA00022833"/>
    </source>
</evidence>
<evidence type="ECO:0000256" key="8">
    <source>
        <dbReference type="PROSITE-ProRule" id="PRU00146"/>
    </source>
</evidence>
<keyword evidence="4" id="KW-0862">Zinc</keyword>
<dbReference type="PANTHER" id="PTHR11477">
    <property type="entry name" value="TRANSCRIPTION FACTOR S-II ZINC FINGER DOMAIN-CONTAINING PROTEIN"/>
    <property type="match status" value="1"/>
</dbReference>
<sequence>MANSVVNVSDIKDEEADDGLLLLVGEDGTVTPDQDTVENYLRQRNGPTNLQIMKFNRSEKQGIDITVDNVTFIPDAVNEEIIRCDMDEVARNLYNFRLDHDYTPLTSPKRIFTEDEDELVKTLSILDGSNAAEHVLSGMELSEPPPLIMANTAKSKPKVRIIQSITLTPNNLTSTSTTSVPKTKPELVPSVQNEVKSSIGEVESEMPALEPMLDDFSSDSSKLKTKTVRTKIPAKSLKPKSDNEKEPEEDSQDEDYLDDNKDVSMDDDTDDSDFVADDGETKQNIASRRRSRVRSQSKFNKTIKTPKGKRRETKSAISPDNKEEKYQEKSDATKSEEKLSDNKKPEESDSKTPEKKPVKKEKKPPKPIPNDFALFSTPDIIRRVGGKEPTTPITPEPVPNKPAKIGLQQPRKSVDQLQSLNKSRKSTEDAEKEKYKEKDKPMECRNERRISSGDYKFKRLSVDEKIKSKDVKSERRISDAKKPDKPKESTDLSSDDFRNSILNDDTKPFPMDATSLNNIETALDASGLDLDPALLENLNNDEISEDILYQVAQSLVSNPEIQNAIDKGINDGVLDPMTVDNVVSSPSIILAPTDDGSSPGSKQIVRPDGRVVIIPPIERPTTRSRNKKTEETKPISKPVCKPLDEEHVSGNELDSSNEEEEEEEEEESEDDPNKLWCICNQPHNNRFMICCDTCEEWYHGKCVNISKSMGQQMESEGKEWICLFCKDPNLQRPQAAARRIRKASRNSRTSTDSSGSLAKKAESSVGAIPCVVCQKPSRKNSIYCSEECILMHAQGVERVVVFERSTGKMLTGNKAPSASNLSQWLKEHPGYEVVRSGGKVVTAKAGNLTQTKLKLVKNANNHGVSLAVQKKGGVNVGIIRHSPKQQQHQQVKSVLKASIIGTKQPMTKPQPNKESPKPKFTLDPEKASPPGTSKLPRTLQTTLNKALKPNVDKLLKSPPLNKEKFLMSKEKALNVTPKEKPIVRTPKPKKVDRDETTPQKPQENIRENVQKTVFEQLLNRLKGVEDLKLTEDEVKSMSIEIESQLYKCFGDTGQKYRNKYRSLIFNIKDVKNQTLWRRICEKTINPYELVRLSTDDMANQELAQWREKEAKHQLDMIKKSELELLNCNRQYVLKTHKGEQVVEDAITSKMDNMEVIKSLTEGSALDTGDSRRDNSKERDKKSSKHGHKDRDKKNNKDKDHRSHRSSSKERDKERSRRRSRSRDRKRGDRKKRSYSKETDRSRNRKSSHKSSRNKKDLISTTDVLNKKAKEILEQLVDKNIVAPLEEERLWKHVLQEDIVPSNAAESDSDHEPTSTVTIPTPPRIPESEEEKTVPTTPEKEKEPSSFTKSTSPPPTIKPAEIWRGVINMIDVAEISITAHEVSGDCSGLNKELSPNLDIVGRISPDTVWDYIGKMKCSNSKGISLIRLNATNMEEKMPYLALYSYLSSRDRLGVVKSLNKAVKDFYIYPLAPQKPIPQVLLPLNGPGFEESRPALLLGIIVRDKRKRPYGEAVPAVSSKKSRIETPPLPVVPPPVVPPPPPSRSYTPPPVKDPRLPKIPALIMPPALRETTPPAVSEGDEPYSPGDSSDNSPISEVPLLNAATAPPLLQPSILDTPTSTFTAIPGLTGSLPSSTLEVQRQIEELNKKIEMQMSEINSMTQNIVSASTEIGTTALANIALPTNLQQILDSIKSIGDTTDTPPVPKNDSQTDLTIPLLIPKRNNRAASSTPNQVQNSVPGDTIPLKLPNKPLIKPHLVNSPLIGSPLVEEKPSVLSSLTEEELIKKAAEMLGEQDVTDDKEERVNVSGPSAKRAKISLPGVPGLEDEET</sequence>
<feature type="region of interest" description="Disordered" evidence="10">
    <location>
        <begin position="467"/>
        <end position="510"/>
    </location>
</feature>
<dbReference type="GO" id="GO:0006351">
    <property type="term" value="P:DNA-templated transcription"/>
    <property type="evidence" value="ECO:0007669"/>
    <property type="project" value="InterPro"/>
</dbReference>
<dbReference type="EMBL" id="OU900094">
    <property type="protein sequence ID" value="CAG9854881.1"/>
    <property type="molecule type" value="Genomic_DNA"/>
</dbReference>
<dbReference type="Pfam" id="PF07744">
    <property type="entry name" value="SPOC"/>
    <property type="match status" value="1"/>
</dbReference>
<dbReference type="InterPro" id="IPR036575">
    <property type="entry name" value="TFIIS_cen_dom_sf"/>
</dbReference>
<evidence type="ECO:0000256" key="9">
    <source>
        <dbReference type="SAM" id="Coils"/>
    </source>
</evidence>
<feature type="compositionally biased region" description="Pro residues" evidence="10">
    <location>
        <begin position="1525"/>
        <end position="1549"/>
    </location>
</feature>
<dbReference type="SMART" id="SM00249">
    <property type="entry name" value="PHD"/>
    <property type="match status" value="1"/>
</dbReference>
<feature type="region of interest" description="Disordered" evidence="10">
    <location>
        <begin position="902"/>
        <end position="937"/>
    </location>
</feature>
<feature type="region of interest" description="Disordered" evidence="10">
    <location>
        <begin position="204"/>
        <end position="453"/>
    </location>
</feature>
<dbReference type="InterPro" id="IPR011011">
    <property type="entry name" value="Znf_FYVE_PHD"/>
</dbReference>
<evidence type="ECO:0000313" key="13">
    <source>
        <dbReference type="EMBL" id="CAG9854881.1"/>
    </source>
</evidence>
<dbReference type="CDD" id="cd15552">
    <property type="entry name" value="PHD_PHF3_like"/>
    <property type="match status" value="1"/>
</dbReference>
<keyword evidence="6" id="KW-0804">Transcription</keyword>
<feature type="compositionally biased region" description="Acidic residues" evidence="10">
    <location>
        <begin position="265"/>
        <end position="278"/>
    </location>
</feature>
<dbReference type="GO" id="GO:0008270">
    <property type="term" value="F:zinc ion binding"/>
    <property type="evidence" value="ECO:0007669"/>
    <property type="project" value="UniProtKB-KW"/>
</dbReference>
<feature type="compositionally biased region" description="Basic and acidic residues" evidence="10">
    <location>
        <begin position="320"/>
        <end position="356"/>
    </location>
</feature>
<dbReference type="PROSITE" id="PS50016">
    <property type="entry name" value="ZF_PHD_2"/>
    <property type="match status" value="1"/>
</dbReference>
<feature type="compositionally biased region" description="Acidic residues" evidence="10">
    <location>
        <begin position="245"/>
        <end position="257"/>
    </location>
</feature>
<dbReference type="PANTHER" id="PTHR11477:SF51">
    <property type="entry name" value="PROTEIN PARTNER OF SNF, ISOFORM B"/>
    <property type="match status" value="1"/>
</dbReference>
<feature type="compositionally biased region" description="Polar residues" evidence="10">
    <location>
        <begin position="746"/>
        <end position="756"/>
    </location>
</feature>
<dbReference type="InterPro" id="IPR019786">
    <property type="entry name" value="Zinc_finger_PHD-type_CS"/>
</dbReference>
<feature type="compositionally biased region" description="Acidic residues" evidence="10">
    <location>
        <begin position="655"/>
        <end position="670"/>
    </location>
</feature>
<feature type="compositionally biased region" description="Basic and acidic residues" evidence="10">
    <location>
        <begin position="914"/>
        <end position="926"/>
    </location>
</feature>
<dbReference type="InterPro" id="IPR001965">
    <property type="entry name" value="Znf_PHD"/>
</dbReference>
<dbReference type="SUPFAM" id="SSF160481">
    <property type="entry name" value="BRK domain-like"/>
    <property type="match status" value="1"/>
</dbReference>
<evidence type="ECO:0000256" key="10">
    <source>
        <dbReference type="SAM" id="MobiDB-lite"/>
    </source>
</evidence>
<feature type="coiled-coil region" evidence="9">
    <location>
        <begin position="1633"/>
        <end position="1660"/>
    </location>
</feature>
<protein>
    <recommendedName>
        <fullName evidence="15">Death-inducer obliterator 1</fullName>
    </recommendedName>
</protein>
<evidence type="ECO:0000259" key="11">
    <source>
        <dbReference type="PROSITE" id="PS50016"/>
    </source>
</evidence>
<evidence type="ECO:0000259" key="12">
    <source>
        <dbReference type="PROSITE" id="PS51321"/>
    </source>
</evidence>
<dbReference type="InterPro" id="IPR019787">
    <property type="entry name" value="Znf_PHD-finger"/>
</dbReference>
<feature type="region of interest" description="Disordered" evidence="10">
    <location>
        <begin position="963"/>
        <end position="1002"/>
    </location>
</feature>
<feature type="compositionally biased region" description="Basic and acidic residues" evidence="10">
    <location>
        <begin position="467"/>
        <end position="498"/>
    </location>
</feature>
<feature type="region of interest" description="Disordered" evidence="10">
    <location>
        <begin position="589"/>
        <end position="673"/>
    </location>
</feature>
<dbReference type="OrthoDB" id="1884872at2759"/>
<evidence type="ECO:0000256" key="3">
    <source>
        <dbReference type="ARBA" id="ARBA00022771"/>
    </source>
</evidence>
<dbReference type="Gene3D" id="1.10.472.30">
    <property type="entry name" value="Transcription elongation factor S-II, central domain"/>
    <property type="match status" value="1"/>
</dbReference>
<dbReference type="InterPro" id="IPR013083">
    <property type="entry name" value="Znf_RING/FYVE/PHD"/>
</dbReference>
<feature type="compositionally biased region" description="Polar residues" evidence="10">
    <location>
        <begin position="904"/>
        <end position="913"/>
    </location>
</feature>
<keyword evidence="7" id="KW-0539">Nucleus</keyword>
<feature type="region of interest" description="Disordered" evidence="10">
    <location>
        <begin position="737"/>
        <end position="760"/>
    </location>
</feature>
<evidence type="ECO:0000313" key="14">
    <source>
        <dbReference type="Proteomes" id="UP001153712"/>
    </source>
</evidence>
<feature type="compositionally biased region" description="Basic residues" evidence="10">
    <location>
        <begin position="1215"/>
        <end position="1233"/>
    </location>
</feature>
<feature type="compositionally biased region" description="Basic and acidic residues" evidence="10">
    <location>
        <begin position="989"/>
        <end position="1002"/>
    </location>
</feature>
<organism evidence="13 14">
    <name type="scientific">Phyllotreta striolata</name>
    <name type="common">Striped flea beetle</name>
    <name type="synonym">Crioceris striolata</name>
    <dbReference type="NCBI Taxonomy" id="444603"/>
    <lineage>
        <taxon>Eukaryota</taxon>
        <taxon>Metazoa</taxon>
        <taxon>Ecdysozoa</taxon>
        <taxon>Arthropoda</taxon>
        <taxon>Hexapoda</taxon>
        <taxon>Insecta</taxon>
        <taxon>Pterygota</taxon>
        <taxon>Neoptera</taxon>
        <taxon>Endopterygota</taxon>
        <taxon>Coleoptera</taxon>
        <taxon>Polyphaga</taxon>
        <taxon>Cucujiformia</taxon>
        <taxon>Chrysomeloidea</taxon>
        <taxon>Chrysomelidae</taxon>
        <taxon>Galerucinae</taxon>
        <taxon>Alticini</taxon>
        <taxon>Phyllotreta</taxon>
    </lineage>
</organism>
<dbReference type="Pfam" id="PF00628">
    <property type="entry name" value="PHD"/>
    <property type="match status" value="1"/>
</dbReference>
<evidence type="ECO:0000256" key="5">
    <source>
        <dbReference type="ARBA" id="ARBA00023015"/>
    </source>
</evidence>
<feature type="region of interest" description="Disordered" evidence="10">
    <location>
        <begin position="1158"/>
        <end position="1260"/>
    </location>
</feature>
<dbReference type="Pfam" id="PF07500">
    <property type="entry name" value="TFIIS_M"/>
    <property type="match status" value="1"/>
</dbReference>
<dbReference type="Gene3D" id="3.30.40.10">
    <property type="entry name" value="Zinc/RING finger domain, C3HC4 (zinc finger)"/>
    <property type="match status" value="1"/>
</dbReference>
<dbReference type="Pfam" id="PF07533">
    <property type="entry name" value="BRK"/>
    <property type="match status" value="1"/>
</dbReference>
<accession>A0A9N9TGT8</accession>
<dbReference type="SMART" id="SM00592">
    <property type="entry name" value="BRK"/>
    <property type="match status" value="1"/>
</dbReference>
<keyword evidence="5" id="KW-0805">Transcription regulation</keyword>
<evidence type="ECO:0000256" key="2">
    <source>
        <dbReference type="ARBA" id="ARBA00022723"/>
    </source>
</evidence>
<dbReference type="PROSITE" id="PS51321">
    <property type="entry name" value="TFIIS_CENTRAL"/>
    <property type="match status" value="1"/>
</dbReference>
<evidence type="ECO:0008006" key="15">
    <source>
        <dbReference type="Google" id="ProtNLM"/>
    </source>
</evidence>
<reference evidence="13" key="1">
    <citation type="submission" date="2022-01" db="EMBL/GenBank/DDBJ databases">
        <authorList>
            <person name="King R."/>
        </authorList>
    </citation>
    <scope>NUCLEOTIDE SEQUENCE</scope>
</reference>
<gene>
    <name evidence="13" type="ORF">PHYEVI_LOCUS1341</name>
</gene>
<feature type="region of interest" description="Disordered" evidence="10">
    <location>
        <begin position="1510"/>
        <end position="1593"/>
    </location>
</feature>
<dbReference type="InterPro" id="IPR012921">
    <property type="entry name" value="SPOC_C"/>
</dbReference>
<dbReference type="InterPro" id="IPR003618">
    <property type="entry name" value="TFIIS_cen_dom"/>
</dbReference>
<feature type="region of interest" description="Disordered" evidence="10">
    <location>
        <begin position="1302"/>
        <end position="1358"/>
    </location>
</feature>
<dbReference type="SUPFAM" id="SSF57903">
    <property type="entry name" value="FYVE/PHD zinc finger"/>
    <property type="match status" value="1"/>
</dbReference>
<keyword evidence="9" id="KW-0175">Coiled coil</keyword>
<proteinExistence type="predicted"/>
<dbReference type="SUPFAM" id="SSF46942">
    <property type="entry name" value="Elongation factor TFIIS domain 2"/>
    <property type="match status" value="1"/>
</dbReference>
<feature type="compositionally biased region" description="Basic residues" evidence="10">
    <location>
        <begin position="1242"/>
        <end position="1252"/>
    </location>
</feature>
<evidence type="ECO:0000256" key="1">
    <source>
        <dbReference type="ARBA" id="ARBA00004123"/>
    </source>
</evidence>
<feature type="compositionally biased region" description="Basic and acidic residues" evidence="10">
    <location>
        <begin position="425"/>
        <end position="453"/>
    </location>
</feature>
<dbReference type="GO" id="GO:0005634">
    <property type="term" value="C:nucleus"/>
    <property type="evidence" value="ECO:0007669"/>
    <property type="project" value="UniProtKB-SubCell"/>
</dbReference>